<keyword evidence="1" id="KW-0646">Protease inhibitor</keyword>
<name>A0A369JVR9_HYPMA</name>
<dbReference type="InParanoid" id="A0A369JVR9"/>
<organism evidence="1 2">
    <name type="scientific">Hypsizygus marmoreus</name>
    <name type="common">White beech mushroom</name>
    <name type="synonym">Agaricus marmoreus</name>
    <dbReference type="NCBI Taxonomy" id="39966"/>
    <lineage>
        <taxon>Eukaryota</taxon>
        <taxon>Fungi</taxon>
        <taxon>Dikarya</taxon>
        <taxon>Basidiomycota</taxon>
        <taxon>Agaricomycotina</taxon>
        <taxon>Agaricomycetes</taxon>
        <taxon>Agaricomycetidae</taxon>
        <taxon>Agaricales</taxon>
        <taxon>Tricholomatineae</taxon>
        <taxon>Lyophyllaceae</taxon>
        <taxon>Hypsizygus</taxon>
    </lineage>
</organism>
<dbReference type="InterPro" id="IPR035992">
    <property type="entry name" value="Ricin_B-like_lectins"/>
</dbReference>
<proteinExistence type="predicted"/>
<dbReference type="InterPro" id="IPR031755">
    <property type="entry name" value="Inhibitor_I66"/>
</dbReference>
<keyword evidence="1" id="KW-0722">Serine protease inhibitor</keyword>
<evidence type="ECO:0000313" key="1">
    <source>
        <dbReference type="EMBL" id="RDB24465.1"/>
    </source>
</evidence>
<dbReference type="Gene3D" id="2.80.10.50">
    <property type="match status" value="1"/>
</dbReference>
<dbReference type="STRING" id="39966.A0A369JVR9"/>
<evidence type="ECO:0000313" key="2">
    <source>
        <dbReference type="Proteomes" id="UP000076154"/>
    </source>
</evidence>
<dbReference type="Pfam" id="PF16850">
    <property type="entry name" value="Inhibitor_I66"/>
    <property type="match status" value="1"/>
</dbReference>
<accession>A0A369JVR9</accession>
<keyword evidence="2" id="KW-1185">Reference proteome</keyword>
<protein>
    <submittedName>
        <fullName evidence="1">Serine protease inhibitor</fullName>
    </submittedName>
</protein>
<gene>
    <name evidence="1" type="primary">SPI_0</name>
    <name evidence="1" type="ORF">Hypma_008386</name>
</gene>
<dbReference type="GO" id="GO:0004867">
    <property type="term" value="F:serine-type endopeptidase inhibitor activity"/>
    <property type="evidence" value="ECO:0007669"/>
    <property type="project" value="InterPro"/>
</dbReference>
<reference evidence="1" key="1">
    <citation type="submission" date="2018-04" db="EMBL/GenBank/DDBJ databases">
        <title>Whole genome sequencing of Hypsizygus marmoreus.</title>
        <authorList>
            <person name="Choi I.-G."/>
            <person name="Min B."/>
            <person name="Kim J.-G."/>
            <person name="Kim S."/>
            <person name="Oh Y.-L."/>
            <person name="Kong W.-S."/>
            <person name="Park H."/>
            <person name="Jeong J."/>
            <person name="Song E.-S."/>
        </authorList>
    </citation>
    <scope>NUCLEOTIDE SEQUENCE [LARGE SCALE GENOMIC DNA]</scope>
    <source>
        <strain evidence="1">51987-8</strain>
    </source>
</reference>
<dbReference type="EMBL" id="LUEZ02000044">
    <property type="protein sequence ID" value="RDB24465.1"/>
    <property type="molecule type" value="Genomic_DNA"/>
</dbReference>
<dbReference type="Proteomes" id="UP000076154">
    <property type="component" value="Unassembled WGS sequence"/>
</dbReference>
<dbReference type="OrthoDB" id="3439489at2759"/>
<sequence>MSTSPQLKTGIYTIVNKHTGQAVGRARAEDRSALPRRIVALPAGATNDEGSQWVIKAKDGKYELSVLGASTFAQDQLVFGDLFGDQVEQWKIEAQTHLGENTYTIVQSFGIGGWVLEGDDATTQVACRGLIVGHSHPPFFPANQLWVITPVAA</sequence>
<dbReference type="SUPFAM" id="SSF50370">
    <property type="entry name" value="Ricin B-like lectins"/>
    <property type="match status" value="1"/>
</dbReference>
<dbReference type="AlphaFoldDB" id="A0A369JVR9"/>
<comment type="caution">
    <text evidence="1">The sequence shown here is derived from an EMBL/GenBank/DDBJ whole genome shotgun (WGS) entry which is preliminary data.</text>
</comment>
<dbReference type="CDD" id="cd23428">
    <property type="entry name" value="beta-trefoil_Ricin_SPI"/>
    <property type="match status" value="1"/>
</dbReference>